<dbReference type="GeneID" id="20320550"/>
<proteinExistence type="predicted"/>
<dbReference type="Proteomes" id="UP000054324">
    <property type="component" value="Unassembled WGS sequence"/>
</dbReference>
<sequence>MPVGHFLMEGKVPIERPRLYNALEVTGAFGAAQRMGLQQQDIIIARPFISSDNFTKTLTVLAFGVNAISSKLRVQYIAAPPELLLNVAFYAANRSVFCIFSIPTLVGPLVAALLQSRCQNMRKALRTEERLKYQTSRFLLKRLAQKSVETRRPLFEDLFPASDSNALNTFFNVRTRYTTEFAF</sequence>
<dbReference type="EMBL" id="KL596749">
    <property type="protein sequence ID" value="KER26391.1"/>
    <property type="molecule type" value="Genomic_DNA"/>
</dbReference>
<dbReference type="CTD" id="20320550"/>
<reference evidence="1 2" key="1">
    <citation type="submission" date="2013-11" db="EMBL/GenBank/DDBJ databases">
        <title>Opisthorchis viverrini - life in the bile duct.</title>
        <authorList>
            <person name="Young N.D."/>
            <person name="Nagarajan N."/>
            <person name="Lin S.J."/>
            <person name="Korhonen P.K."/>
            <person name="Jex A.R."/>
            <person name="Hall R.S."/>
            <person name="Safavi-Hemami H."/>
            <person name="Kaewkong W."/>
            <person name="Bertrand D."/>
            <person name="Gao S."/>
            <person name="Seet Q."/>
            <person name="Wongkham S."/>
            <person name="Teh B.T."/>
            <person name="Wongkham C."/>
            <person name="Intapan P.M."/>
            <person name="Maleewong W."/>
            <person name="Yang X."/>
            <person name="Hu M."/>
            <person name="Wang Z."/>
            <person name="Hofmann A."/>
            <person name="Sternberg P.W."/>
            <person name="Tan P."/>
            <person name="Wang J."/>
            <person name="Gasser R.B."/>
        </authorList>
    </citation>
    <scope>NUCLEOTIDE SEQUENCE [LARGE SCALE GENOMIC DNA]</scope>
</reference>
<accession>A0A074ZGH7</accession>
<protein>
    <submittedName>
        <fullName evidence="1">Uncharacterized protein</fullName>
    </submittedName>
</protein>
<gene>
    <name evidence="1" type="ORF">T265_06368</name>
</gene>
<name>A0A074ZGH7_OPIVI</name>
<keyword evidence="2" id="KW-1185">Reference proteome</keyword>
<dbReference type="KEGG" id="ovi:T265_06368"/>
<evidence type="ECO:0000313" key="2">
    <source>
        <dbReference type="Proteomes" id="UP000054324"/>
    </source>
</evidence>
<evidence type="ECO:0000313" key="1">
    <source>
        <dbReference type="EMBL" id="KER26391.1"/>
    </source>
</evidence>
<dbReference type="AlphaFoldDB" id="A0A074ZGH7"/>
<organism evidence="1 2">
    <name type="scientific">Opisthorchis viverrini</name>
    <name type="common">Southeast Asian liver fluke</name>
    <dbReference type="NCBI Taxonomy" id="6198"/>
    <lineage>
        <taxon>Eukaryota</taxon>
        <taxon>Metazoa</taxon>
        <taxon>Spiralia</taxon>
        <taxon>Lophotrochozoa</taxon>
        <taxon>Platyhelminthes</taxon>
        <taxon>Trematoda</taxon>
        <taxon>Digenea</taxon>
        <taxon>Opisthorchiida</taxon>
        <taxon>Opisthorchiata</taxon>
        <taxon>Opisthorchiidae</taxon>
        <taxon>Opisthorchis</taxon>
    </lineage>
</organism>
<dbReference type="RefSeq" id="XP_009169873.1">
    <property type="nucleotide sequence ID" value="XM_009171609.1"/>
</dbReference>